<evidence type="ECO:0000313" key="3">
    <source>
        <dbReference type="Proteomes" id="UP000612055"/>
    </source>
</evidence>
<dbReference type="InterPro" id="IPR001202">
    <property type="entry name" value="WW_dom"/>
</dbReference>
<feature type="region of interest" description="Disordered" evidence="1">
    <location>
        <begin position="39"/>
        <end position="87"/>
    </location>
</feature>
<dbReference type="OrthoDB" id="539293at2759"/>
<reference evidence="2" key="1">
    <citation type="journal article" date="2020" name="bioRxiv">
        <title>Comparative genomics of Chlamydomonas.</title>
        <authorList>
            <person name="Craig R.J."/>
            <person name="Hasan A.R."/>
            <person name="Ness R.W."/>
            <person name="Keightley P.D."/>
        </authorList>
    </citation>
    <scope>NUCLEOTIDE SEQUENCE</scope>
    <source>
        <strain evidence="2">CCAP 11/70</strain>
    </source>
</reference>
<proteinExistence type="predicted"/>
<gene>
    <name evidence="2" type="ORF">HYH03_006678</name>
</gene>
<sequence>MALLLAGRRLPVLRDLSVMALNREGAVLASHPWLSAAMSTATGSGGSGKDAATTSPAAGTAPAADTAPVTTGSTPTTTPAQEDEEWTEVVHASGALYYWNQKTGETTKLGEPKPGTGEGEGGSDGSSGGGGSGSGTEGGHTDRGSSRNVRLEAPLDDRTGTYAAMGLLAGAFLGWFSQFV</sequence>
<dbReference type="Gene3D" id="2.20.70.10">
    <property type="match status" value="1"/>
</dbReference>
<name>A0A835Y4L0_9CHLO</name>
<feature type="compositionally biased region" description="Low complexity" evidence="1">
    <location>
        <begin position="49"/>
        <end position="79"/>
    </location>
</feature>
<comment type="caution">
    <text evidence="2">The sequence shown here is derived from an EMBL/GenBank/DDBJ whole genome shotgun (WGS) entry which is preliminary data.</text>
</comment>
<organism evidence="2 3">
    <name type="scientific">Edaphochlamys debaryana</name>
    <dbReference type="NCBI Taxonomy" id="47281"/>
    <lineage>
        <taxon>Eukaryota</taxon>
        <taxon>Viridiplantae</taxon>
        <taxon>Chlorophyta</taxon>
        <taxon>core chlorophytes</taxon>
        <taxon>Chlorophyceae</taxon>
        <taxon>CS clade</taxon>
        <taxon>Chlamydomonadales</taxon>
        <taxon>Chlamydomonadales incertae sedis</taxon>
        <taxon>Edaphochlamys</taxon>
    </lineage>
</organism>
<dbReference type="CDD" id="cd00201">
    <property type="entry name" value="WW"/>
    <property type="match status" value="1"/>
</dbReference>
<evidence type="ECO:0000256" key="1">
    <source>
        <dbReference type="SAM" id="MobiDB-lite"/>
    </source>
</evidence>
<dbReference type="EMBL" id="JAEHOE010000026">
    <property type="protein sequence ID" value="KAG2495067.1"/>
    <property type="molecule type" value="Genomic_DNA"/>
</dbReference>
<dbReference type="Proteomes" id="UP000612055">
    <property type="component" value="Unassembled WGS sequence"/>
</dbReference>
<feature type="compositionally biased region" description="Basic and acidic residues" evidence="1">
    <location>
        <begin position="139"/>
        <end position="153"/>
    </location>
</feature>
<evidence type="ECO:0000313" key="2">
    <source>
        <dbReference type="EMBL" id="KAG2495067.1"/>
    </source>
</evidence>
<dbReference type="AlphaFoldDB" id="A0A835Y4L0"/>
<feature type="compositionally biased region" description="Gly residues" evidence="1">
    <location>
        <begin position="116"/>
        <end position="138"/>
    </location>
</feature>
<accession>A0A835Y4L0</accession>
<keyword evidence="3" id="KW-1185">Reference proteome</keyword>
<protein>
    <submittedName>
        <fullName evidence="2">Uncharacterized protein</fullName>
    </submittedName>
</protein>
<feature type="region of interest" description="Disordered" evidence="1">
    <location>
        <begin position="103"/>
        <end position="153"/>
    </location>
</feature>